<reference evidence="4 5" key="1">
    <citation type="submission" date="2016-09" db="EMBL/GenBank/DDBJ databases">
        <title>Rhizobium sp. nov., a novel species isolated from the rice rhizosphere.</title>
        <authorList>
            <person name="Zhao J."/>
            <person name="Zhang X."/>
        </authorList>
    </citation>
    <scope>NUCLEOTIDE SEQUENCE [LARGE SCALE GENOMIC DNA]</scope>
    <source>
        <strain evidence="4 5">MH17</strain>
    </source>
</reference>
<name>A0A1Q9ALM6_9HYPH</name>
<dbReference type="InterPro" id="IPR039697">
    <property type="entry name" value="Alcohol_dehydrogenase_Fe"/>
</dbReference>
<evidence type="ECO:0000313" key="4">
    <source>
        <dbReference type="EMBL" id="OLP56195.1"/>
    </source>
</evidence>
<dbReference type="SUPFAM" id="SSF56796">
    <property type="entry name" value="Dehydroquinate synthase-like"/>
    <property type="match status" value="1"/>
</dbReference>
<dbReference type="Proteomes" id="UP000186143">
    <property type="component" value="Unassembled WGS sequence"/>
</dbReference>
<evidence type="ECO:0000259" key="3">
    <source>
        <dbReference type="Pfam" id="PF25137"/>
    </source>
</evidence>
<dbReference type="STRING" id="1672749.BJF92_20615"/>
<dbReference type="PANTHER" id="PTHR11496:SF103">
    <property type="entry name" value="DEHYDROGENASE, PUTATIVE-RELATED"/>
    <property type="match status" value="1"/>
</dbReference>
<feature type="domain" description="Fe-containing alcohol dehydrogenase-like C-terminal" evidence="3">
    <location>
        <begin position="192"/>
        <end position="292"/>
    </location>
</feature>
<dbReference type="InterPro" id="IPR001670">
    <property type="entry name" value="ADH_Fe/GldA"/>
</dbReference>
<accession>A0A1Q9ALM6</accession>
<organism evidence="4 5">
    <name type="scientific">Xaviernesmea rhizosphaerae</name>
    <dbReference type="NCBI Taxonomy" id="1672749"/>
    <lineage>
        <taxon>Bacteria</taxon>
        <taxon>Pseudomonadati</taxon>
        <taxon>Pseudomonadota</taxon>
        <taxon>Alphaproteobacteria</taxon>
        <taxon>Hyphomicrobiales</taxon>
        <taxon>Rhizobiaceae</taxon>
        <taxon>Rhizobium/Agrobacterium group</taxon>
        <taxon>Xaviernesmea</taxon>
    </lineage>
</organism>
<dbReference type="GO" id="GO:0004022">
    <property type="term" value="F:alcohol dehydrogenase (NAD+) activity"/>
    <property type="evidence" value="ECO:0007669"/>
    <property type="project" value="TreeGrafter"/>
</dbReference>
<dbReference type="Gene3D" id="3.40.50.1970">
    <property type="match status" value="1"/>
</dbReference>
<dbReference type="InterPro" id="IPR056798">
    <property type="entry name" value="ADH_Fe_C"/>
</dbReference>
<proteinExistence type="predicted"/>
<dbReference type="Pfam" id="PF00465">
    <property type="entry name" value="Fe-ADH"/>
    <property type="match status" value="1"/>
</dbReference>
<gene>
    <name evidence="4" type="ORF">BJF92_20615</name>
</gene>
<feature type="domain" description="Alcohol dehydrogenase iron-type/glycerol dehydrogenase GldA" evidence="2">
    <location>
        <begin position="10"/>
        <end position="181"/>
    </location>
</feature>
<protein>
    <submittedName>
        <fullName evidence="4">Alcohol dehydrogenase</fullName>
    </submittedName>
</protein>
<keyword evidence="1" id="KW-0560">Oxidoreductase</keyword>
<evidence type="ECO:0000256" key="1">
    <source>
        <dbReference type="ARBA" id="ARBA00023002"/>
    </source>
</evidence>
<evidence type="ECO:0000313" key="5">
    <source>
        <dbReference type="Proteomes" id="UP000186143"/>
    </source>
</evidence>
<sequence>MHFTIASVPEIRFGAGLHETIGAAAREMGATGTVALVIDSFLVRSGLAGRLEAGLQEHGLASRRFSDFSGEPKLDHLRAADAVVRGGPGETPATLIIGVGGGSALDIAKIVACTAASGEDAMHFALAAHPLPRQPVPTLLMPTTAGTGSETSATNIFTGPAGRKLWIWGPESKADLVVLDPALTLSLPPDITAWCGLDAFVHAFEAATNRKTHAGTQLYAHRALAMIAEALPAAIARPDDLAARGALLLASCYAGIAIDLSGTAIAHHHSHALAGLAPVHHGLATALAFELTLPWLVKADTDDLRGAALACGLPSAGALPGFVSRLMDAAGIARRLPPAFATVTPEQLMAEMQAPEHQPMRAATVRPITETELARFSEGLLALT</sequence>
<dbReference type="Gene3D" id="1.20.1090.10">
    <property type="entry name" value="Dehydroquinate synthase-like - alpha domain"/>
    <property type="match status" value="1"/>
</dbReference>
<dbReference type="AlphaFoldDB" id="A0A1Q9ALM6"/>
<dbReference type="Pfam" id="PF25137">
    <property type="entry name" value="ADH_Fe_C"/>
    <property type="match status" value="1"/>
</dbReference>
<evidence type="ECO:0000259" key="2">
    <source>
        <dbReference type="Pfam" id="PF00465"/>
    </source>
</evidence>
<dbReference type="PANTHER" id="PTHR11496">
    <property type="entry name" value="ALCOHOL DEHYDROGENASE"/>
    <property type="match status" value="1"/>
</dbReference>
<dbReference type="RefSeq" id="WP_075634272.1">
    <property type="nucleotide sequence ID" value="NZ_MKIO01000024.1"/>
</dbReference>
<dbReference type="OrthoDB" id="9815791at2"/>
<dbReference type="EMBL" id="MKIO01000024">
    <property type="protein sequence ID" value="OLP56195.1"/>
    <property type="molecule type" value="Genomic_DNA"/>
</dbReference>
<dbReference type="GO" id="GO:0046872">
    <property type="term" value="F:metal ion binding"/>
    <property type="evidence" value="ECO:0007669"/>
    <property type="project" value="InterPro"/>
</dbReference>
<comment type="caution">
    <text evidence="4">The sequence shown here is derived from an EMBL/GenBank/DDBJ whole genome shotgun (WGS) entry which is preliminary data.</text>
</comment>